<dbReference type="SUPFAM" id="SSF81901">
    <property type="entry name" value="HCP-like"/>
    <property type="match status" value="1"/>
</dbReference>
<dbReference type="EMBL" id="JAHWXT010000001">
    <property type="protein sequence ID" value="MCF0262879.1"/>
    <property type="molecule type" value="Genomic_DNA"/>
</dbReference>
<gene>
    <name evidence="2" type="ORF">KW868_00110</name>
</gene>
<dbReference type="Gene3D" id="1.25.40.10">
    <property type="entry name" value="Tetratricopeptide repeat domain"/>
    <property type="match status" value="1"/>
</dbReference>
<feature type="signal peptide" evidence="1">
    <location>
        <begin position="1"/>
        <end position="21"/>
    </location>
</feature>
<comment type="caution">
    <text evidence="2">The sequence shown here is derived from an EMBL/GenBank/DDBJ whole genome shotgun (WGS) entry which is preliminary data.</text>
</comment>
<dbReference type="SMART" id="SM00671">
    <property type="entry name" value="SEL1"/>
    <property type="match status" value="2"/>
</dbReference>
<feature type="chain" id="PRO_5041036360" evidence="1">
    <location>
        <begin position="22"/>
        <end position="198"/>
    </location>
</feature>
<protein>
    <submittedName>
        <fullName evidence="2">Sel1 repeat family protein</fullName>
    </submittedName>
</protein>
<dbReference type="AlphaFoldDB" id="A0A077KXF1"/>
<reference evidence="2" key="1">
    <citation type="submission" date="2021-07" db="EMBL/GenBank/DDBJ databases">
        <authorList>
            <person name="Fernandez M."/>
            <person name="Pereira P."/>
            <person name="Torres Tejerizo G.A."/>
            <person name="Gonzalez P."/>
            <person name="Agostini E."/>
        </authorList>
    </citation>
    <scope>NUCLEOTIDE SEQUENCE</scope>
    <source>
        <strain evidence="2">SFC 500-1A</strain>
    </source>
</reference>
<dbReference type="PANTHER" id="PTHR11102:SF160">
    <property type="entry name" value="ERAD-ASSOCIATED E3 UBIQUITIN-PROTEIN LIGASE COMPONENT HRD3"/>
    <property type="match status" value="1"/>
</dbReference>
<proteinExistence type="predicted"/>
<accession>A0A077KXF1</accession>
<evidence type="ECO:0000313" key="3">
    <source>
        <dbReference type="Proteomes" id="UP000887320"/>
    </source>
</evidence>
<name>A0A077KXF1_ACIGI</name>
<sequence>MKKLLLGSTLFFGLVSIQAHADYVPQQQQSVSAMAAQYAHMNVTDLQKAAKAGQPAAQFYLATHFQAGTGGVSKDLKQAFTWFKAAADQGISAAQLNVGRMYADGLGVSKSETSARQYFEKAASHGDNRASFNLAVMEEQKKNYMGAYQWYELSTRDGMLDNKVINMSQTKKTALAANLTQDQIRTATQRADQWIQAQ</sequence>
<dbReference type="GeneID" id="67742675"/>
<dbReference type="InterPro" id="IPR050767">
    <property type="entry name" value="Sel1_AlgK"/>
</dbReference>
<dbReference type="KEGG" id="agu:AS4_05430"/>
<dbReference type="Pfam" id="PF08238">
    <property type="entry name" value="Sel1"/>
    <property type="match status" value="3"/>
</dbReference>
<evidence type="ECO:0000256" key="1">
    <source>
        <dbReference type="SAM" id="SignalP"/>
    </source>
</evidence>
<dbReference type="InterPro" id="IPR006597">
    <property type="entry name" value="Sel1-like"/>
</dbReference>
<dbReference type="RefSeq" id="WP_004726515.1">
    <property type="nucleotide sequence ID" value="NZ_AP014630.1"/>
</dbReference>
<dbReference type="STRING" id="106649.GCA_000829655_00626"/>
<organism evidence="2 3">
    <name type="scientific">Acinetobacter guillouiae</name>
    <name type="common">Acinetobacter genomosp. 11</name>
    <dbReference type="NCBI Taxonomy" id="106649"/>
    <lineage>
        <taxon>Bacteria</taxon>
        <taxon>Pseudomonadati</taxon>
        <taxon>Pseudomonadota</taxon>
        <taxon>Gammaproteobacteria</taxon>
        <taxon>Moraxellales</taxon>
        <taxon>Moraxellaceae</taxon>
        <taxon>Acinetobacter</taxon>
    </lineage>
</organism>
<evidence type="ECO:0000313" key="2">
    <source>
        <dbReference type="EMBL" id="MCF0262879.1"/>
    </source>
</evidence>
<dbReference type="PANTHER" id="PTHR11102">
    <property type="entry name" value="SEL-1-LIKE PROTEIN"/>
    <property type="match status" value="1"/>
</dbReference>
<dbReference type="InterPro" id="IPR011990">
    <property type="entry name" value="TPR-like_helical_dom_sf"/>
</dbReference>
<dbReference type="Proteomes" id="UP000887320">
    <property type="component" value="Unassembled WGS sequence"/>
</dbReference>
<keyword evidence="1" id="KW-0732">Signal</keyword>